<evidence type="ECO:0000259" key="3">
    <source>
        <dbReference type="PROSITE" id="PS51724"/>
    </source>
</evidence>
<dbReference type="PANTHER" id="PTHR35894:SF7">
    <property type="entry name" value="GENERAL SECRETION PATHWAY PROTEIN A-RELATED"/>
    <property type="match status" value="1"/>
</dbReference>
<evidence type="ECO:0000256" key="2">
    <source>
        <dbReference type="SAM" id="Phobius"/>
    </source>
</evidence>
<dbReference type="Gene3D" id="3.40.50.300">
    <property type="entry name" value="P-loop containing nucleotide triphosphate hydrolases"/>
    <property type="match status" value="1"/>
</dbReference>
<comment type="caution">
    <text evidence="4">The sequence shown here is derived from an EMBL/GenBank/DDBJ whole genome shotgun (WGS) entry which is preliminary data.</text>
</comment>
<dbReference type="Pfam" id="PF13401">
    <property type="entry name" value="AAA_22"/>
    <property type="match status" value="1"/>
</dbReference>
<evidence type="ECO:0000313" key="4">
    <source>
        <dbReference type="EMBL" id="KLU99616.1"/>
    </source>
</evidence>
<keyword evidence="2" id="KW-0812">Transmembrane</keyword>
<evidence type="ECO:0000313" key="5">
    <source>
        <dbReference type="Proteomes" id="UP000036426"/>
    </source>
</evidence>
<organism evidence="4 5">
    <name type="scientific">Photobacterium aphoticum</name>
    <dbReference type="NCBI Taxonomy" id="754436"/>
    <lineage>
        <taxon>Bacteria</taxon>
        <taxon>Pseudomonadati</taxon>
        <taxon>Pseudomonadota</taxon>
        <taxon>Gammaproteobacteria</taxon>
        <taxon>Vibrionales</taxon>
        <taxon>Vibrionaceae</taxon>
        <taxon>Photobacterium</taxon>
    </lineage>
</organism>
<dbReference type="InterPro" id="IPR027417">
    <property type="entry name" value="P-loop_NTPase"/>
</dbReference>
<keyword evidence="5" id="KW-1185">Reference proteome</keyword>
<feature type="domain" description="SPOR" evidence="3">
    <location>
        <begin position="437"/>
        <end position="515"/>
    </location>
</feature>
<dbReference type="InterPro" id="IPR049945">
    <property type="entry name" value="AAA_22"/>
</dbReference>
<feature type="region of interest" description="Disordered" evidence="1">
    <location>
        <begin position="353"/>
        <end position="408"/>
    </location>
</feature>
<proteinExistence type="predicted"/>
<protein>
    <recommendedName>
        <fullName evidence="3">SPOR domain-containing protein</fullName>
    </recommendedName>
</protein>
<sequence>MRTGASPYSLDLDSQIQLLSRLQFLTRFSSHLIQVTGPQGAGKTWLSQRYLEQWAGVPQQALLLCHPQQTDAQHRRFLLQQIAPKAVFNEQDPIVDSMERIFAHFAVNMVIVVDEAHHLSPAVVAELWALVQQARVTPNWQISVLLFGHSGRLETYLDKITYGQEQRPLEVEIAPLTLEEAQAFVDACVGLPEQDASQRRALKARIAECAPWPGALMQLEQGEAQTMEAKGPRRPSPLLIVIALMAVVAVAIGWLFMPADNTPSVSPVEETVALPDTVGDRIGDADSSEGNTVADRQTAGRSQAHSQENAVVQDDSASLPPEVHLEGLTVGRSDDSPRLVVPSDVVDAMLDEQSVGGSGEQSAAALTSETPPAEVTAPERQAPATERPEPKSAEGDTKQVKPSAVSPAEVTAAAKRAASLKTTPATERVELGHELRAVPASHYALQLAAMQSIAVARNFIDEYEIHDLAVAYETVRNDRLWYIIVTGNYPTSHAARQGIDALPANVQALKPWVKSYGQIHREMDRAK</sequence>
<dbReference type="RefSeq" id="WP_047875474.1">
    <property type="nucleotide sequence ID" value="NZ_BMYC01000005.1"/>
</dbReference>
<dbReference type="InterPro" id="IPR036680">
    <property type="entry name" value="SPOR-like_sf"/>
</dbReference>
<feature type="transmembrane region" description="Helical" evidence="2">
    <location>
        <begin position="237"/>
        <end position="257"/>
    </location>
</feature>
<dbReference type="OrthoDB" id="6189127at2"/>
<dbReference type="AlphaFoldDB" id="A0A0J1JD93"/>
<keyword evidence="2" id="KW-1133">Transmembrane helix</keyword>
<dbReference type="GO" id="GO:0042834">
    <property type="term" value="F:peptidoglycan binding"/>
    <property type="evidence" value="ECO:0007669"/>
    <property type="project" value="InterPro"/>
</dbReference>
<dbReference type="InterPro" id="IPR007730">
    <property type="entry name" value="SPOR-like_dom"/>
</dbReference>
<dbReference type="PROSITE" id="PS51724">
    <property type="entry name" value="SPOR"/>
    <property type="match status" value="1"/>
</dbReference>
<dbReference type="Gene3D" id="3.30.70.1070">
    <property type="entry name" value="Sporulation related repeat"/>
    <property type="match status" value="1"/>
</dbReference>
<feature type="compositionally biased region" description="Basic and acidic residues" evidence="1">
    <location>
        <begin position="386"/>
        <end position="399"/>
    </location>
</feature>
<dbReference type="Proteomes" id="UP000036426">
    <property type="component" value="Unassembled WGS sequence"/>
</dbReference>
<dbReference type="SUPFAM" id="SSF52540">
    <property type="entry name" value="P-loop containing nucleoside triphosphate hydrolases"/>
    <property type="match status" value="1"/>
</dbReference>
<feature type="region of interest" description="Disordered" evidence="1">
    <location>
        <begin position="278"/>
        <end position="320"/>
    </location>
</feature>
<dbReference type="Pfam" id="PF05036">
    <property type="entry name" value="SPOR"/>
    <property type="match status" value="1"/>
</dbReference>
<gene>
    <name evidence="4" type="ORF">ABT58_16150</name>
</gene>
<feature type="compositionally biased region" description="Polar residues" evidence="1">
    <location>
        <begin position="288"/>
        <end position="310"/>
    </location>
</feature>
<reference evidence="4 5" key="1">
    <citation type="submission" date="2015-05" db="EMBL/GenBank/DDBJ databases">
        <title>Photobacterium galathea sp. nov.</title>
        <authorList>
            <person name="Machado H."/>
            <person name="Gram L."/>
        </authorList>
    </citation>
    <scope>NUCLEOTIDE SEQUENCE [LARGE SCALE GENOMIC DNA]</scope>
    <source>
        <strain evidence="4 5">DSM 25995</strain>
    </source>
</reference>
<name>A0A0J1JD93_9GAMM</name>
<evidence type="ECO:0000256" key="1">
    <source>
        <dbReference type="SAM" id="MobiDB-lite"/>
    </source>
</evidence>
<dbReference type="PATRIC" id="fig|754436.4.peg.3425"/>
<accession>A0A0J1JD93</accession>
<dbReference type="GO" id="GO:0016887">
    <property type="term" value="F:ATP hydrolysis activity"/>
    <property type="evidence" value="ECO:0007669"/>
    <property type="project" value="InterPro"/>
</dbReference>
<dbReference type="InterPro" id="IPR052026">
    <property type="entry name" value="ExeA_AAA_ATPase_DNA-bind"/>
</dbReference>
<dbReference type="EMBL" id="LDOV01000029">
    <property type="protein sequence ID" value="KLU99616.1"/>
    <property type="molecule type" value="Genomic_DNA"/>
</dbReference>
<feature type="compositionally biased region" description="Polar residues" evidence="1">
    <location>
        <begin position="360"/>
        <end position="370"/>
    </location>
</feature>
<dbReference type="PANTHER" id="PTHR35894">
    <property type="entry name" value="GENERAL SECRETION PATHWAY PROTEIN A-RELATED"/>
    <property type="match status" value="1"/>
</dbReference>
<keyword evidence="2" id="KW-0472">Membrane</keyword>